<protein>
    <recommendedName>
        <fullName evidence="3">Capsule synthesis protein CapA domain-containing protein</fullName>
    </recommendedName>
</protein>
<gene>
    <name evidence="4" type="ORF">GCM10022204_11330</name>
</gene>
<dbReference type="PANTHER" id="PTHR33393">
    <property type="entry name" value="POLYGLUTAMINE SYNTHESIS ACCESSORY PROTEIN RV0574C-RELATED"/>
    <property type="match status" value="1"/>
</dbReference>
<dbReference type="SMART" id="SM00854">
    <property type="entry name" value="PGA_cap"/>
    <property type="match status" value="1"/>
</dbReference>
<organism evidence="4 5">
    <name type="scientific">Microlunatus aurantiacus</name>
    <dbReference type="NCBI Taxonomy" id="446786"/>
    <lineage>
        <taxon>Bacteria</taxon>
        <taxon>Bacillati</taxon>
        <taxon>Actinomycetota</taxon>
        <taxon>Actinomycetes</taxon>
        <taxon>Propionibacteriales</taxon>
        <taxon>Propionibacteriaceae</taxon>
        <taxon>Microlunatus</taxon>
    </lineage>
</organism>
<dbReference type="CDD" id="cd07381">
    <property type="entry name" value="MPP_CapA"/>
    <property type="match status" value="1"/>
</dbReference>
<feature type="domain" description="Capsule synthesis protein CapA" evidence="3">
    <location>
        <begin position="59"/>
        <end position="308"/>
    </location>
</feature>
<evidence type="ECO:0000313" key="4">
    <source>
        <dbReference type="EMBL" id="GAA3697117.1"/>
    </source>
</evidence>
<feature type="compositionally biased region" description="Low complexity" evidence="2">
    <location>
        <begin position="22"/>
        <end position="52"/>
    </location>
</feature>
<dbReference type="InterPro" id="IPR052169">
    <property type="entry name" value="CW_Biosynth-Accessory"/>
</dbReference>
<dbReference type="Gene3D" id="3.30.1380.10">
    <property type="match status" value="1"/>
</dbReference>
<feature type="region of interest" description="Disordered" evidence="2">
    <location>
        <begin position="364"/>
        <end position="387"/>
    </location>
</feature>
<reference evidence="5" key="1">
    <citation type="journal article" date="2019" name="Int. J. Syst. Evol. Microbiol.">
        <title>The Global Catalogue of Microorganisms (GCM) 10K type strain sequencing project: providing services to taxonomists for standard genome sequencing and annotation.</title>
        <authorList>
            <consortium name="The Broad Institute Genomics Platform"/>
            <consortium name="The Broad Institute Genome Sequencing Center for Infectious Disease"/>
            <person name="Wu L."/>
            <person name="Ma J."/>
        </authorList>
    </citation>
    <scope>NUCLEOTIDE SEQUENCE [LARGE SCALE GENOMIC DNA]</scope>
    <source>
        <strain evidence="5">JCM 16548</strain>
    </source>
</reference>
<accession>A0ABP7CYZ6</accession>
<proteinExistence type="inferred from homology"/>
<keyword evidence="5" id="KW-1185">Reference proteome</keyword>
<sequence>MVAGLLALLAGCTGEAVDRRATPATAQAPTAAPTATAPTAAPTARESPSTTPRDAETVTLAFAGDVMFEDQLRGLLDDPESSLDALRPATAAADFTMVNLEAALTDRGTRDPKQLEEPDNRYHFRSGPEALTALGAAGVDAVSVANNHGADFGTQGLSDTLAAKEDERLPVIGVGRDRDDAFAPHRVTLKGQPFAFFAADASFLESEAPSWQAGTSTPGLAAARGAGRAALEGAVTTAAADGATVVVYLHWGEENSTAVSSDQASLARMLSRAGAAVVVGSHTHRLQAAGWLGSTYVAYGLGNFLWYHGISGAQTGLLELSVRDGRVVEDGWRPAVIPREGGLPVFSDGAEARRATSDWEDLRAGSGLASRPSGPAPAPPPYASSVQPITPALRNRMAGTYRSDCPVPLRDLAHLRVSHWDFQGRVRQGELIVAAKHADDVVAVFERLFEARFPLQRMALVSSYGGDDEKSMEANNTSAFNCRTVAGTDRWSQHSFGAAIDLNPVQNPYVTAAGVSPRAGRAYAARSDRRASTKGLITDDSVVVDAFADIGWEWGGDWAGEADYQHFSAAGS</sequence>
<dbReference type="Pfam" id="PF09587">
    <property type="entry name" value="PGA_cap"/>
    <property type="match status" value="1"/>
</dbReference>
<comment type="similarity">
    <text evidence="1">Belongs to the CapA family.</text>
</comment>
<evidence type="ECO:0000256" key="2">
    <source>
        <dbReference type="SAM" id="MobiDB-lite"/>
    </source>
</evidence>
<dbReference type="Proteomes" id="UP001500051">
    <property type="component" value="Unassembled WGS sequence"/>
</dbReference>
<dbReference type="EMBL" id="BAAAYX010000003">
    <property type="protein sequence ID" value="GAA3697117.1"/>
    <property type="molecule type" value="Genomic_DNA"/>
</dbReference>
<dbReference type="PANTHER" id="PTHR33393:SF13">
    <property type="entry name" value="PGA BIOSYNTHESIS PROTEIN CAPA"/>
    <property type="match status" value="1"/>
</dbReference>
<dbReference type="InterPro" id="IPR029052">
    <property type="entry name" value="Metallo-depent_PP-like"/>
</dbReference>
<feature type="region of interest" description="Disordered" evidence="2">
    <location>
        <begin position="21"/>
        <end position="54"/>
    </location>
</feature>
<evidence type="ECO:0000256" key="1">
    <source>
        <dbReference type="ARBA" id="ARBA00005662"/>
    </source>
</evidence>
<dbReference type="Gene3D" id="3.60.21.10">
    <property type="match status" value="1"/>
</dbReference>
<dbReference type="InterPro" id="IPR039561">
    <property type="entry name" value="Peptidase_M15C"/>
</dbReference>
<comment type="caution">
    <text evidence="4">The sequence shown here is derived from an EMBL/GenBank/DDBJ whole genome shotgun (WGS) entry which is preliminary data.</text>
</comment>
<name>A0ABP7CYZ6_9ACTN</name>
<dbReference type="InterPro" id="IPR019079">
    <property type="entry name" value="Capsule_synth_CapA"/>
</dbReference>
<dbReference type="SUPFAM" id="SSF55166">
    <property type="entry name" value="Hedgehog/DD-peptidase"/>
    <property type="match status" value="1"/>
</dbReference>
<dbReference type="Pfam" id="PF13539">
    <property type="entry name" value="Peptidase_M15_4"/>
    <property type="match status" value="1"/>
</dbReference>
<evidence type="ECO:0000313" key="5">
    <source>
        <dbReference type="Proteomes" id="UP001500051"/>
    </source>
</evidence>
<feature type="compositionally biased region" description="Basic and acidic residues" evidence="2">
    <location>
        <begin position="107"/>
        <end position="122"/>
    </location>
</feature>
<feature type="compositionally biased region" description="Low complexity" evidence="2">
    <location>
        <begin position="364"/>
        <end position="373"/>
    </location>
</feature>
<dbReference type="InterPro" id="IPR009045">
    <property type="entry name" value="Zn_M74/Hedgehog-like"/>
</dbReference>
<dbReference type="SUPFAM" id="SSF56300">
    <property type="entry name" value="Metallo-dependent phosphatases"/>
    <property type="match status" value="1"/>
</dbReference>
<feature type="region of interest" description="Disordered" evidence="2">
    <location>
        <begin position="105"/>
        <end position="125"/>
    </location>
</feature>
<evidence type="ECO:0000259" key="3">
    <source>
        <dbReference type="SMART" id="SM00854"/>
    </source>
</evidence>